<evidence type="ECO:0000313" key="4">
    <source>
        <dbReference type="Proteomes" id="UP001642409"/>
    </source>
</evidence>
<keyword evidence="4" id="KW-1185">Reference proteome</keyword>
<gene>
    <name evidence="2" type="ORF">HINF_LOCUS42442</name>
    <name evidence="3" type="ORF">HINF_LOCUS46528</name>
</gene>
<proteinExistence type="predicted"/>
<feature type="transmembrane region" description="Helical" evidence="1">
    <location>
        <begin position="805"/>
        <end position="826"/>
    </location>
</feature>
<keyword evidence="1" id="KW-0812">Transmembrane</keyword>
<evidence type="ECO:0000313" key="3">
    <source>
        <dbReference type="EMBL" id="CAL6055406.1"/>
    </source>
</evidence>
<dbReference type="AlphaFoldDB" id="A0AA86QJI1"/>
<comment type="caution">
    <text evidence="2">The sequence shown here is derived from an EMBL/GenBank/DDBJ whole genome shotgun (WGS) entry which is preliminary data.</text>
</comment>
<organism evidence="2">
    <name type="scientific">Hexamita inflata</name>
    <dbReference type="NCBI Taxonomy" id="28002"/>
    <lineage>
        <taxon>Eukaryota</taxon>
        <taxon>Metamonada</taxon>
        <taxon>Diplomonadida</taxon>
        <taxon>Hexamitidae</taxon>
        <taxon>Hexamitinae</taxon>
        <taxon>Hexamita</taxon>
    </lineage>
</organism>
<keyword evidence="1" id="KW-0472">Membrane</keyword>
<dbReference type="EMBL" id="CATOUU010000851">
    <property type="protein sequence ID" value="CAI9954797.1"/>
    <property type="molecule type" value="Genomic_DNA"/>
</dbReference>
<evidence type="ECO:0000256" key="1">
    <source>
        <dbReference type="SAM" id="Phobius"/>
    </source>
</evidence>
<name>A0AA86QJI1_9EUKA</name>
<dbReference type="EMBL" id="CAXDID020000206">
    <property type="protein sequence ID" value="CAL6055406.1"/>
    <property type="molecule type" value="Genomic_DNA"/>
</dbReference>
<reference evidence="2" key="1">
    <citation type="submission" date="2023-06" db="EMBL/GenBank/DDBJ databases">
        <authorList>
            <person name="Kurt Z."/>
        </authorList>
    </citation>
    <scope>NUCLEOTIDE SEQUENCE</scope>
</reference>
<reference evidence="3 4" key="2">
    <citation type="submission" date="2024-07" db="EMBL/GenBank/DDBJ databases">
        <authorList>
            <person name="Akdeniz Z."/>
        </authorList>
    </citation>
    <scope>NUCLEOTIDE SEQUENCE [LARGE SCALE GENOMIC DNA]</scope>
</reference>
<protein>
    <submittedName>
        <fullName evidence="3">Hypothetical_protein</fullName>
    </submittedName>
</protein>
<dbReference type="Proteomes" id="UP001642409">
    <property type="component" value="Unassembled WGS sequence"/>
</dbReference>
<accession>A0AA86QJI1</accession>
<keyword evidence="1" id="KW-1133">Transmembrane helix</keyword>
<sequence>MLIVCIYCEMIDIQAQQIENKIEQLLILFSDSSGLVNSKQVNLGENVFTEVSSKISAVLNEIQKNHAYFNQYLLSHNVSRLCAQATNPSTYQSPLYNNQPVNIDNYLTFINVSQNCSDVDLVSLFKKTHLNLPMQSTIQYLDHFGNTLTYPFTSNRVMSENINKHTLNFFGTRIKFIYPCKIQKNTINQPVDLNFKANYEQSANYNTSIAFQKSKLTDFVQELSEFKQKIACCYGDQYITMGDKAWAIGIENELLDFIGRTHSESEQIIQISQVFDAINKTIASIHTNEQFRIYKMNQPYGNGSGCTGSFMHIIVEDSEYIETADQALELLKLYTEINENNKNVYNFEIIVVGEPKKYSFVNILETVIPVIRMELEIDQYLAHQFKSIDSSYEYYAIPHTIDPFNQEVIQICSLVLPYNSYGVICSSIPISQILTQNGIQYIVDIEKELYLTKNSEILFNYKYFLAQVDPEQIIHFNQFNKTKLMFNNQKHFMQNINGFIRLILQIREIDTYQYSLIGSVDPADTMFTFDQCTQQTTGYFFNSNKKYTVDCDNPSQTVTEIFQNQQDNLEAVLLLSDATFNQLQTVKTCLGLGVQVGRMARNNQSIFLTDLTLSAECLKEIQDYIYNYPNNEDFTTKRFHLSQLICQQSKGNAVITENFTLLINTHQNFLFTDYIIQNSQSVNDFFQLDSYNVLTSELQSLLPLTNNHFQLLFTEGALVCKLYDKPDYLHKGITFGSQKQSEHFLKLQNIDGLLFEMIPKDNVTFNCTNQVFSNEIMKNFQMSSDYYINSFQVENHIKTFKADKMQFVIVIAVVITTCFTISTLVLC</sequence>
<evidence type="ECO:0000313" key="2">
    <source>
        <dbReference type="EMBL" id="CAI9954797.1"/>
    </source>
</evidence>